<dbReference type="Proteomes" id="UP000654918">
    <property type="component" value="Unassembled WGS sequence"/>
</dbReference>
<reference evidence="2" key="1">
    <citation type="journal article" date="2020" name="Phytopathology">
        <title>Genome Sequence Resources of Colletotrichum truncatum, C. plurivorum, C. musicola, and C. sojae: Four Species Pathogenic to Soybean (Glycine max).</title>
        <authorList>
            <person name="Rogerio F."/>
            <person name="Boufleur T.R."/>
            <person name="Ciampi-Guillardi M."/>
            <person name="Sukno S.A."/>
            <person name="Thon M.R."/>
            <person name="Massola Junior N.S."/>
            <person name="Baroncelli R."/>
        </authorList>
    </citation>
    <scope>NUCLEOTIDE SEQUENCE</scope>
    <source>
        <strain evidence="2">LFN00145</strain>
    </source>
</reference>
<keyword evidence="3" id="KW-1185">Reference proteome</keyword>
<feature type="region of interest" description="Disordered" evidence="1">
    <location>
        <begin position="33"/>
        <end position="52"/>
    </location>
</feature>
<feature type="region of interest" description="Disordered" evidence="1">
    <location>
        <begin position="144"/>
        <end position="178"/>
    </location>
</feature>
<organism evidence="2 3">
    <name type="scientific">Colletotrichum plurivorum</name>
    <dbReference type="NCBI Taxonomy" id="2175906"/>
    <lineage>
        <taxon>Eukaryota</taxon>
        <taxon>Fungi</taxon>
        <taxon>Dikarya</taxon>
        <taxon>Ascomycota</taxon>
        <taxon>Pezizomycotina</taxon>
        <taxon>Sordariomycetes</taxon>
        <taxon>Hypocreomycetidae</taxon>
        <taxon>Glomerellales</taxon>
        <taxon>Glomerellaceae</taxon>
        <taxon>Colletotrichum</taxon>
        <taxon>Colletotrichum orchidearum species complex</taxon>
    </lineage>
</organism>
<evidence type="ECO:0000313" key="2">
    <source>
        <dbReference type="EMBL" id="KAF6840199.1"/>
    </source>
</evidence>
<sequence>MAWAPVFHVLLEELDTGGWAALEAGDPELENGRYKPWKRGRGPTARGTSYNSCGSHRLGPLFNTGAPGRRRLRTVGARDLRASRSRFTQALGPCPPRQSRRSALAGSKTRLRDSQPEVAQVRSQRRMSSHLPLLARYSRVSTPASYKKPAADHWPRRRPSTRGREMWTPAASRSTTAELRVQPASCMSCASQPSHVALVSGDHKEPGDSRILQF</sequence>
<evidence type="ECO:0000313" key="3">
    <source>
        <dbReference type="Proteomes" id="UP000654918"/>
    </source>
</evidence>
<dbReference type="AlphaFoldDB" id="A0A8H6NPL1"/>
<evidence type="ECO:0000256" key="1">
    <source>
        <dbReference type="SAM" id="MobiDB-lite"/>
    </source>
</evidence>
<comment type="caution">
    <text evidence="2">The sequence shown here is derived from an EMBL/GenBank/DDBJ whole genome shotgun (WGS) entry which is preliminary data.</text>
</comment>
<dbReference type="EMBL" id="WIGO01000008">
    <property type="protein sequence ID" value="KAF6840199.1"/>
    <property type="molecule type" value="Genomic_DNA"/>
</dbReference>
<feature type="region of interest" description="Disordered" evidence="1">
    <location>
        <begin position="87"/>
        <end position="130"/>
    </location>
</feature>
<gene>
    <name evidence="2" type="ORF">CPLU01_01223</name>
</gene>
<accession>A0A8H6NPL1</accession>
<protein>
    <submittedName>
        <fullName evidence="2">Uncharacterized protein</fullName>
    </submittedName>
</protein>
<proteinExistence type="predicted"/>
<name>A0A8H6NPL1_9PEZI</name>